<protein>
    <submittedName>
        <fullName evidence="1">Uncharacterized protein</fullName>
    </submittedName>
</protein>
<evidence type="ECO:0000313" key="1">
    <source>
        <dbReference type="EMBL" id="QHT99596.1"/>
    </source>
</evidence>
<reference evidence="1" key="1">
    <citation type="journal article" date="2020" name="Nature">
        <title>Giant virus diversity and host interactions through global metagenomics.</title>
        <authorList>
            <person name="Schulz F."/>
            <person name="Roux S."/>
            <person name="Paez-Espino D."/>
            <person name="Jungbluth S."/>
            <person name="Walsh D.A."/>
            <person name="Denef V.J."/>
            <person name="McMahon K.D."/>
            <person name="Konstantinidis K.T."/>
            <person name="Eloe-Fadrosh E.A."/>
            <person name="Kyrpides N.C."/>
            <person name="Woyke T."/>
        </authorList>
    </citation>
    <scope>NUCLEOTIDE SEQUENCE</scope>
    <source>
        <strain evidence="1">GVMAG-M-3300025727-45</strain>
    </source>
</reference>
<dbReference type="EMBL" id="MN740311">
    <property type="protein sequence ID" value="QHT99596.1"/>
    <property type="molecule type" value="Genomic_DNA"/>
</dbReference>
<accession>A0A6C0J4P3</accession>
<proteinExistence type="predicted"/>
<sequence>MDIRVVKFVLIEAERGYNPPGTFSLVEEIQLKENQFVEDALNSVIGKNLGQNLNSIYGAENNIFPAKHYEELIDKIEKTNVFNKPYEIIYINENGDLIRHQIQKNAVFEYAKQEYQKCFMEDNEMVMTDFVEKYNFTKKKRIMKKQKDFVKKVFDELYEYFEANDKSDITDWLLNMVNSINYRISNEILFEDYQYFCEEQLKYMVMQEVDEDDDVIDTMVQYIIDAINNNLKD</sequence>
<dbReference type="AlphaFoldDB" id="A0A6C0J4P3"/>
<name>A0A6C0J4P3_9ZZZZ</name>
<organism evidence="1">
    <name type="scientific">viral metagenome</name>
    <dbReference type="NCBI Taxonomy" id="1070528"/>
    <lineage>
        <taxon>unclassified sequences</taxon>
        <taxon>metagenomes</taxon>
        <taxon>organismal metagenomes</taxon>
    </lineage>
</organism>